<sequence length="182" mass="20735">NEYVEPGVQEKPIKADHGNVRKSPKGVGNGLSDPTRRRVTLQFKREYKLEMLVGIHSPTKVKKSWHFEAYGERMKEFVNFSATGKKMKTDMKLLSDSWFIDDEINKQEEDEASGDSTLTSQPLISALGEEAVAIAQQRGAEKQKKKQEEKDRKEATRIKRMSQLPHTNRKVQKKVGSRSGSF</sequence>
<dbReference type="AlphaFoldDB" id="A0A162CZL8"/>
<accession>A0A162CZL8</accession>
<evidence type="ECO:0000313" key="3">
    <source>
        <dbReference type="Proteomes" id="UP000076858"/>
    </source>
</evidence>
<comment type="caution">
    <text evidence="2">The sequence shown here is derived from an EMBL/GenBank/DDBJ whole genome shotgun (WGS) entry which is preliminary data.</text>
</comment>
<feature type="non-terminal residue" evidence="2">
    <location>
        <position position="182"/>
    </location>
</feature>
<protein>
    <submittedName>
        <fullName evidence="2">Uncharacterized protein</fullName>
    </submittedName>
</protein>
<dbReference type="Proteomes" id="UP000076858">
    <property type="component" value="Unassembled WGS sequence"/>
</dbReference>
<evidence type="ECO:0000256" key="1">
    <source>
        <dbReference type="SAM" id="MobiDB-lite"/>
    </source>
</evidence>
<gene>
    <name evidence="2" type="ORF">APZ42_001926</name>
</gene>
<organism evidence="2 3">
    <name type="scientific">Daphnia magna</name>
    <dbReference type="NCBI Taxonomy" id="35525"/>
    <lineage>
        <taxon>Eukaryota</taxon>
        <taxon>Metazoa</taxon>
        <taxon>Ecdysozoa</taxon>
        <taxon>Arthropoda</taxon>
        <taxon>Crustacea</taxon>
        <taxon>Branchiopoda</taxon>
        <taxon>Diplostraca</taxon>
        <taxon>Cladocera</taxon>
        <taxon>Anomopoda</taxon>
        <taxon>Daphniidae</taxon>
        <taxon>Daphnia</taxon>
    </lineage>
</organism>
<feature type="non-terminal residue" evidence="2">
    <location>
        <position position="1"/>
    </location>
</feature>
<dbReference type="EMBL" id="LRGB01006900">
    <property type="protein sequence ID" value="KZS01424.1"/>
    <property type="molecule type" value="Genomic_DNA"/>
</dbReference>
<reference evidence="2 3" key="1">
    <citation type="submission" date="2016-03" db="EMBL/GenBank/DDBJ databases">
        <title>EvidentialGene: Evidence-directed Construction of Genes on Genomes.</title>
        <authorList>
            <person name="Gilbert D.G."/>
            <person name="Choi J.-H."/>
            <person name="Mockaitis K."/>
            <person name="Colbourne J."/>
            <person name="Pfrender M."/>
        </authorList>
    </citation>
    <scope>NUCLEOTIDE SEQUENCE [LARGE SCALE GENOMIC DNA]</scope>
    <source>
        <strain evidence="2 3">Xinb3</strain>
        <tissue evidence="2">Complete organism</tissue>
    </source>
</reference>
<dbReference type="OrthoDB" id="6384789at2759"/>
<keyword evidence="3" id="KW-1185">Reference proteome</keyword>
<feature type="compositionally biased region" description="Basic residues" evidence="1">
    <location>
        <begin position="167"/>
        <end position="176"/>
    </location>
</feature>
<proteinExistence type="predicted"/>
<name>A0A162CZL8_9CRUS</name>
<feature type="compositionally biased region" description="Basic and acidic residues" evidence="1">
    <location>
        <begin position="139"/>
        <end position="157"/>
    </location>
</feature>
<feature type="region of interest" description="Disordered" evidence="1">
    <location>
        <begin position="1"/>
        <end position="35"/>
    </location>
</feature>
<feature type="region of interest" description="Disordered" evidence="1">
    <location>
        <begin position="135"/>
        <end position="182"/>
    </location>
</feature>
<evidence type="ECO:0000313" key="2">
    <source>
        <dbReference type="EMBL" id="KZS01424.1"/>
    </source>
</evidence>